<accession>A0A9N9K2S1</accession>
<sequence length="43" mass="5086">VSTSSASQHKDPTRDHTYFCNKILEQYPNLYKDGNEQREIEIE</sequence>
<organism evidence="1 2">
    <name type="scientific">Dentiscutata erythropus</name>
    <dbReference type="NCBI Taxonomy" id="1348616"/>
    <lineage>
        <taxon>Eukaryota</taxon>
        <taxon>Fungi</taxon>
        <taxon>Fungi incertae sedis</taxon>
        <taxon>Mucoromycota</taxon>
        <taxon>Glomeromycotina</taxon>
        <taxon>Glomeromycetes</taxon>
        <taxon>Diversisporales</taxon>
        <taxon>Gigasporaceae</taxon>
        <taxon>Dentiscutata</taxon>
    </lineage>
</organism>
<dbReference type="EMBL" id="CAJVPY010039769">
    <property type="protein sequence ID" value="CAG8805128.1"/>
    <property type="molecule type" value="Genomic_DNA"/>
</dbReference>
<keyword evidence="2" id="KW-1185">Reference proteome</keyword>
<feature type="non-terminal residue" evidence="1">
    <location>
        <position position="1"/>
    </location>
</feature>
<evidence type="ECO:0000313" key="2">
    <source>
        <dbReference type="Proteomes" id="UP000789405"/>
    </source>
</evidence>
<dbReference type="Proteomes" id="UP000789405">
    <property type="component" value="Unassembled WGS sequence"/>
</dbReference>
<proteinExistence type="predicted"/>
<dbReference type="OrthoDB" id="2425383at2759"/>
<name>A0A9N9K2S1_9GLOM</name>
<protein>
    <submittedName>
        <fullName evidence="1">26953_t:CDS:1</fullName>
    </submittedName>
</protein>
<reference evidence="1" key="1">
    <citation type="submission" date="2021-06" db="EMBL/GenBank/DDBJ databases">
        <authorList>
            <person name="Kallberg Y."/>
            <person name="Tangrot J."/>
            <person name="Rosling A."/>
        </authorList>
    </citation>
    <scope>NUCLEOTIDE SEQUENCE</scope>
    <source>
        <strain evidence="1">MA453B</strain>
    </source>
</reference>
<feature type="non-terminal residue" evidence="1">
    <location>
        <position position="43"/>
    </location>
</feature>
<evidence type="ECO:0000313" key="1">
    <source>
        <dbReference type="EMBL" id="CAG8805128.1"/>
    </source>
</evidence>
<comment type="caution">
    <text evidence="1">The sequence shown here is derived from an EMBL/GenBank/DDBJ whole genome shotgun (WGS) entry which is preliminary data.</text>
</comment>
<gene>
    <name evidence="1" type="ORF">DERYTH_LOCUS24227</name>
</gene>
<dbReference type="AlphaFoldDB" id="A0A9N9K2S1"/>